<proteinExistence type="inferred from homology"/>
<feature type="domain" description="Svf1-like C-terminal" evidence="6">
    <location>
        <begin position="216"/>
        <end position="414"/>
    </location>
</feature>
<accession>A0A0F7SLX1</accession>
<dbReference type="InterPro" id="IPR051385">
    <property type="entry name" value="Ceramide-binding_SVF1"/>
</dbReference>
<protein>
    <submittedName>
        <fullName evidence="7">Oxidative stress survival, Svf1-like</fullName>
    </submittedName>
</protein>
<feature type="compositionally biased region" description="Polar residues" evidence="4">
    <location>
        <begin position="1"/>
        <end position="22"/>
    </location>
</feature>
<evidence type="ECO:0000313" key="7">
    <source>
        <dbReference type="EMBL" id="CDZ98404.1"/>
    </source>
</evidence>
<organism evidence="7">
    <name type="scientific">Phaffia rhodozyma</name>
    <name type="common">Yeast</name>
    <name type="synonym">Xanthophyllomyces dendrorhous</name>
    <dbReference type="NCBI Taxonomy" id="264483"/>
    <lineage>
        <taxon>Eukaryota</taxon>
        <taxon>Fungi</taxon>
        <taxon>Dikarya</taxon>
        <taxon>Basidiomycota</taxon>
        <taxon>Agaricomycotina</taxon>
        <taxon>Tremellomycetes</taxon>
        <taxon>Cystofilobasidiales</taxon>
        <taxon>Mrakiaceae</taxon>
        <taxon>Phaffia</taxon>
    </lineage>
</organism>
<name>A0A0F7SLX1_PHARH</name>
<evidence type="ECO:0000256" key="2">
    <source>
        <dbReference type="ARBA" id="ARBA00009069"/>
    </source>
</evidence>
<feature type="region of interest" description="Disordered" evidence="4">
    <location>
        <begin position="1"/>
        <end position="25"/>
    </location>
</feature>
<dbReference type="InterPro" id="IPR013931">
    <property type="entry name" value="Svf1-like_N"/>
</dbReference>
<evidence type="ECO:0000259" key="6">
    <source>
        <dbReference type="Pfam" id="PF17187"/>
    </source>
</evidence>
<evidence type="ECO:0000259" key="5">
    <source>
        <dbReference type="Pfam" id="PF08622"/>
    </source>
</evidence>
<dbReference type="EMBL" id="LN483345">
    <property type="protein sequence ID" value="CDZ98404.1"/>
    <property type="molecule type" value="Genomic_DNA"/>
</dbReference>
<keyword evidence="3" id="KW-0963">Cytoplasm</keyword>
<dbReference type="Pfam" id="PF08622">
    <property type="entry name" value="Svf1"/>
    <property type="match status" value="1"/>
</dbReference>
<comment type="similarity">
    <text evidence="2">Belongs to the SVF1 family.</text>
</comment>
<evidence type="ECO:0000256" key="4">
    <source>
        <dbReference type="SAM" id="MobiDB-lite"/>
    </source>
</evidence>
<dbReference type="GO" id="GO:0006979">
    <property type="term" value="P:response to oxidative stress"/>
    <property type="evidence" value="ECO:0007669"/>
    <property type="project" value="InterPro"/>
</dbReference>
<dbReference type="InterPro" id="IPR033394">
    <property type="entry name" value="Svf1-like_C"/>
</dbReference>
<evidence type="ECO:0000256" key="1">
    <source>
        <dbReference type="ARBA" id="ARBA00004496"/>
    </source>
</evidence>
<dbReference type="Pfam" id="PF17187">
    <property type="entry name" value="Svf1_C"/>
    <property type="match status" value="1"/>
</dbReference>
<reference evidence="7" key="1">
    <citation type="submission" date="2014-08" db="EMBL/GenBank/DDBJ databases">
        <authorList>
            <person name="Sharma Rahul"/>
            <person name="Thines Marco"/>
        </authorList>
    </citation>
    <scope>NUCLEOTIDE SEQUENCE</scope>
</reference>
<dbReference type="GO" id="GO:0005737">
    <property type="term" value="C:cytoplasm"/>
    <property type="evidence" value="ECO:0007669"/>
    <property type="project" value="UniProtKB-SubCell"/>
</dbReference>
<evidence type="ECO:0000256" key="3">
    <source>
        <dbReference type="ARBA" id="ARBA00022490"/>
    </source>
</evidence>
<dbReference type="PANTHER" id="PTHR47107:SF1">
    <property type="entry name" value="CERAMIDE-BINDING PROTEIN SVF1-RELATED"/>
    <property type="match status" value="1"/>
</dbReference>
<comment type="subcellular location">
    <subcellularLocation>
        <location evidence="1">Cytoplasm</location>
    </subcellularLocation>
</comment>
<feature type="domain" description="Svf1-like N-terminal" evidence="5">
    <location>
        <begin position="48"/>
        <end position="214"/>
    </location>
</feature>
<sequence length="414" mass="45567">MSWLLSSSPAVSADTPNFKSPPTSGPLFGPLTEQDTTWACDTTKGFMTETQSWYAILADGSWCMFQIIWSITGIFLVPATVQFTFKHFDPKTKKAFWKSTNLTNFKPAGKGMKSDQVTITHTGTSSTEETYVINANLAANLQIMVTFVRPQEVPGFKIGEGAQGGMSYFGTDKNKPDGFAVHRFHPVQTSTGHIIIDKKAISTDGEATFIHAIQGMQPNKIARRWNFAFFTSNPGAEKRVRAIMMEFETNDEHGVNGKGTGRNKVNLGGIVYDNKLSLVTSQLHNPQPEDDKSSVTTSMATHMDLVQDSFTGYSPPSRVKFEWAGEALNNEGAVKAWVENETGSGEVGEKGLIEKVDVLAEIPYLIKKVVQVVASTKPYIYQHYQDAKLHLTVPGVEGESVIEGKLFDELTFIS</sequence>
<dbReference type="PANTHER" id="PTHR47107">
    <property type="entry name" value="SVF1-LIKE PROTEIN YDR222W-RELATED"/>
    <property type="match status" value="1"/>
</dbReference>
<dbReference type="AlphaFoldDB" id="A0A0F7SLX1"/>